<comment type="caution">
    <text evidence="2">The sequence shown here is derived from an EMBL/GenBank/DDBJ whole genome shotgun (WGS) entry which is preliminary data.</text>
</comment>
<evidence type="ECO:0000313" key="3">
    <source>
        <dbReference type="Proteomes" id="UP000499080"/>
    </source>
</evidence>
<evidence type="ECO:0000313" key="1">
    <source>
        <dbReference type="EMBL" id="GBO39181.1"/>
    </source>
</evidence>
<sequence>MLYRRRGSVLLYLLPVFHITPRFPLLLEGIRQSGMWSDGRRGYVTSAGKPSPSFPSTPTEGHWAPCFIVHQTGLQWNWVSNLELCGTKAAILP</sequence>
<accession>A0A4Y2WPZ1</accession>
<gene>
    <name evidence="1" type="ORF">AVEN_198412_1</name>
    <name evidence="2" type="ORF">AVEN_86941_1</name>
</gene>
<name>A0A4Y2WPZ1_ARAVE</name>
<reference evidence="2 3" key="1">
    <citation type="journal article" date="2019" name="Sci. Rep.">
        <title>Orb-weaving spider Araneus ventricosus genome elucidates the spidroin gene catalogue.</title>
        <authorList>
            <person name="Kono N."/>
            <person name="Nakamura H."/>
            <person name="Ohtoshi R."/>
            <person name="Moran D.A.P."/>
            <person name="Shinohara A."/>
            <person name="Yoshida Y."/>
            <person name="Fujiwara M."/>
            <person name="Mori M."/>
            <person name="Tomita M."/>
            <person name="Arakawa K."/>
        </authorList>
    </citation>
    <scope>NUCLEOTIDE SEQUENCE [LARGE SCALE GENOMIC DNA]</scope>
</reference>
<keyword evidence="3" id="KW-1185">Reference proteome</keyword>
<organism evidence="2 3">
    <name type="scientific">Araneus ventricosus</name>
    <name type="common">Orbweaver spider</name>
    <name type="synonym">Epeira ventricosa</name>
    <dbReference type="NCBI Taxonomy" id="182803"/>
    <lineage>
        <taxon>Eukaryota</taxon>
        <taxon>Metazoa</taxon>
        <taxon>Ecdysozoa</taxon>
        <taxon>Arthropoda</taxon>
        <taxon>Chelicerata</taxon>
        <taxon>Arachnida</taxon>
        <taxon>Araneae</taxon>
        <taxon>Araneomorphae</taxon>
        <taxon>Entelegynae</taxon>
        <taxon>Araneoidea</taxon>
        <taxon>Araneidae</taxon>
        <taxon>Araneus</taxon>
    </lineage>
</organism>
<dbReference type="EMBL" id="BGPR01064198">
    <property type="protein sequence ID" value="GBO39239.1"/>
    <property type="molecule type" value="Genomic_DNA"/>
</dbReference>
<dbReference type="EMBL" id="BGPR01064104">
    <property type="protein sequence ID" value="GBO39181.1"/>
    <property type="molecule type" value="Genomic_DNA"/>
</dbReference>
<proteinExistence type="predicted"/>
<dbReference type="Proteomes" id="UP000499080">
    <property type="component" value="Unassembled WGS sequence"/>
</dbReference>
<dbReference type="AlphaFoldDB" id="A0A4Y2WPZ1"/>
<protein>
    <submittedName>
        <fullName evidence="2">Uncharacterized protein</fullName>
    </submittedName>
</protein>
<evidence type="ECO:0000313" key="2">
    <source>
        <dbReference type="EMBL" id="GBO39239.1"/>
    </source>
</evidence>